<name>A0ACD4RFC6_9BACI</name>
<reference evidence="2" key="1">
    <citation type="journal article" date="2025" name="Aquaculture">
        <title>Assessment of the bioflocculant production and safety properties of Metabacillus hrfriensis sp. nov. based on phenotypic and whole-genome sequencing analysis.</title>
        <authorList>
            <person name="Zhang R."/>
            <person name="Zhao Z."/>
            <person name="Luo L."/>
            <person name="Wang S."/>
            <person name="Guo K."/>
            <person name="Xu W."/>
        </authorList>
    </citation>
    <scope>NUCLEOTIDE SEQUENCE [LARGE SCALE GENOMIC DNA]</scope>
    <source>
        <strain evidence="2">CT-WN-B3</strain>
    </source>
</reference>
<protein>
    <submittedName>
        <fullName evidence="1">Uncharacterized protein</fullName>
    </submittedName>
</protein>
<gene>
    <name evidence="1" type="ORF">QLQ22_07405</name>
</gene>
<dbReference type="EMBL" id="CP126116">
    <property type="protein sequence ID" value="WHZ59148.1"/>
    <property type="molecule type" value="Genomic_DNA"/>
</dbReference>
<sequence>MMKTISEIGTVMNETKQVNVLNANFAGAEDLPRFPYGAGA</sequence>
<organism evidence="1 2">
    <name type="scientific">Metabacillus hrfriensis</name>
    <dbReference type="NCBI Taxonomy" id="3048891"/>
    <lineage>
        <taxon>Bacteria</taxon>
        <taxon>Bacillati</taxon>
        <taxon>Bacillota</taxon>
        <taxon>Bacilli</taxon>
        <taxon>Bacillales</taxon>
        <taxon>Bacillaceae</taxon>
        <taxon>Metabacillus</taxon>
    </lineage>
</organism>
<dbReference type="Proteomes" id="UP001226091">
    <property type="component" value="Chromosome"/>
</dbReference>
<accession>A0ACD4RFC6</accession>
<evidence type="ECO:0000313" key="2">
    <source>
        <dbReference type="Proteomes" id="UP001226091"/>
    </source>
</evidence>
<keyword evidence="2" id="KW-1185">Reference proteome</keyword>
<proteinExistence type="predicted"/>
<evidence type="ECO:0000313" key="1">
    <source>
        <dbReference type="EMBL" id="WHZ59148.1"/>
    </source>
</evidence>